<comment type="caution">
    <text evidence="1">The sequence shown here is derived from an EMBL/GenBank/DDBJ whole genome shotgun (WGS) entry which is preliminary data.</text>
</comment>
<dbReference type="AlphaFoldDB" id="A0A849CIF3"/>
<name>A0A849CIF3_9NOCA</name>
<evidence type="ECO:0000313" key="2">
    <source>
        <dbReference type="Proteomes" id="UP000586827"/>
    </source>
</evidence>
<proteinExistence type="predicted"/>
<dbReference type="EMBL" id="JABELX010000011">
    <property type="protein sequence ID" value="NNH73671.1"/>
    <property type="molecule type" value="Genomic_DNA"/>
</dbReference>
<evidence type="ECO:0000313" key="1">
    <source>
        <dbReference type="EMBL" id="NNH73671.1"/>
    </source>
</evidence>
<sequence length="124" mass="13235">MNHTPDNHTHHTATTDYTTGLRQADLAAALALDHAAVAQALEQCDHPAREAESAKDRVMPVSQLTRRFGARVPLTLILLLGSAGGHMPWQAALAVVVASESVVALATVTRNRAPRRSTSQEKPA</sequence>
<accession>A0A849CIF3</accession>
<dbReference type="Proteomes" id="UP000586827">
    <property type="component" value="Unassembled WGS sequence"/>
</dbReference>
<gene>
    <name evidence="1" type="ORF">HLB23_28110</name>
</gene>
<keyword evidence="2" id="KW-1185">Reference proteome</keyword>
<organism evidence="1 2">
    <name type="scientific">Nocardia uniformis</name>
    <dbReference type="NCBI Taxonomy" id="53432"/>
    <lineage>
        <taxon>Bacteria</taxon>
        <taxon>Bacillati</taxon>
        <taxon>Actinomycetota</taxon>
        <taxon>Actinomycetes</taxon>
        <taxon>Mycobacteriales</taxon>
        <taxon>Nocardiaceae</taxon>
        <taxon>Nocardia</taxon>
    </lineage>
</organism>
<dbReference type="RefSeq" id="WP_067522104.1">
    <property type="nucleotide sequence ID" value="NZ_JABELX010000011.1"/>
</dbReference>
<protein>
    <submittedName>
        <fullName evidence="1">Uncharacterized protein</fullName>
    </submittedName>
</protein>
<reference evidence="1 2" key="1">
    <citation type="submission" date="2020-05" db="EMBL/GenBank/DDBJ databases">
        <title>MicrobeNet Type strains.</title>
        <authorList>
            <person name="Nicholson A.C."/>
        </authorList>
    </citation>
    <scope>NUCLEOTIDE SEQUENCE [LARGE SCALE GENOMIC DNA]</scope>
    <source>
        <strain evidence="1 2">JCM 3224</strain>
    </source>
</reference>